<dbReference type="AlphaFoldDB" id="A0A7G8Q2N3"/>
<dbReference type="EMBL" id="CP060412">
    <property type="protein sequence ID" value="QNK01041.1"/>
    <property type="molecule type" value="Genomic_DNA"/>
</dbReference>
<keyword evidence="3" id="KW-1185">Reference proteome</keyword>
<feature type="signal peptide" evidence="1">
    <location>
        <begin position="1"/>
        <end position="19"/>
    </location>
</feature>
<accession>A0A7G8Q2N3</accession>
<dbReference type="RefSeq" id="WP_187056505.1">
    <property type="nucleotide sequence ID" value="NZ_CP060412.1"/>
</dbReference>
<gene>
    <name evidence="2" type="ORF">H8F01_18525</name>
</gene>
<keyword evidence="1" id="KW-0732">Signal</keyword>
<sequence length="166" mass="18504">MRLTLLLCIACLVSGRAMASADEPFRDFSDLTGPWTCHGVFPATGKTIDSSIRFELDLHGKALVKHHDDTSPPATYHALEAWGYDAKTSRYNATILDSFGGARLFSSEGWKDGRLVWQSAPEVKPAQRFTYKREPGNGLRIDWEVQREGAFVLGDTMQCSRERAGH</sequence>
<evidence type="ECO:0000256" key="1">
    <source>
        <dbReference type="SAM" id="SignalP"/>
    </source>
</evidence>
<organism evidence="2 3">
    <name type="scientific">Dyella telluris</name>
    <dbReference type="NCBI Taxonomy" id="2763498"/>
    <lineage>
        <taxon>Bacteria</taxon>
        <taxon>Pseudomonadati</taxon>
        <taxon>Pseudomonadota</taxon>
        <taxon>Gammaproteobacteria</taxon>
        <taxon>Lysobacterales</taxon>
        <taxon>Rhodanobacteraceae</taxon>
        <taxon>Dyella</taxon>
    </lineage>
</organism>
<reference evidence="2 3" key="1">
    <citation type="submission" date="2020-08" db="EMBL/GenBank/DDBJ databases">
        <title>Dyella sp. G9 isolated from forest soil.</title>
        <authorList>
            <person name="Fu J."/>
            <person name="Qiu L."/>
        </authorList>
    </citation>
    <scope>NUCLEOTIDE SEQUENCE [LARGE SCALE GENOMIC DNA]</scope>
    <source>
        <strain evidence="2 3">G9</strain>
    </source>
</reference>
<evidence type="ECO:0000313" key="2">
    <source>
        <dbReference type="EMBL" id="QNK01041.1"/>
    </source>
</evidence>
<feature type="chain" id="PRO_5028943807" description="DUF1579 domain-containing protein" evidence="1">
    <location>
        <begin position="20"/>
        <end position="166"/>
    </location>
</feature>
<name>A0A7G8Q2N3_9GAMM</name>
<evidence type="ECO:0008006" key="4">
    <source>
        <dbReference type="Google" id="ProtNLM"/>
    </source>
</evidence>
<dbReference type="Proteomes" id="UP000515873">
    <property type="component" value="Chromosome"/>
</dbReference>
<dbReference type="KEGG" id="dtl:H8F01_18525"/>
<protein>
    <recommendedName>
        <fullName evidence="4">DUF1579 domain-containing protein</fullName>
    </recommendedName>
</protein>
<evidence type="ECO:0000313" key="3">
    <source>
        <dbReference type="Proteomes" id="UP000515873"/>
    </source>
</evidence>
<proteinExistence type="predicted"/>